<protein>
    <submittedName>
        <fullName evidence="2">DASH complex subunit SPC19</fullName>
    </submittedName>
</protein>
<accession>A0AC35TRL0</accession>
<evidence type="ECO:0000313" key="2">
    <source>
        <dbReference type="WBParaSite" id="RSKR_0000334000.1"/>
    </source>
</evidence>
<evidence type="ECO:0000313" key="1">
    <source>
        <dbReference type="Proteomes" id="UP000095286"/>
    </source>
</evidence>
<organism evidence="1 2">
    <name type="scientific">Rhabditophanes sp. KR3021</name>
    <dbReference type="NCBI Taxonomy" id="114890"/>
    <lineage>
        <taxon>Eukaryota</taxon>
        <taxon>Metazoa</taxon>
        <taxon>Ecdysozoa</taxon>
        <taxon>Nematoda</taxon>
        <taxon>Chromadorea</taxon>
        <taxon>Rhabditida</taxon>
        <taxon>Tylenchina</taxon>
        <taxon>Panagrolaimomorpha</taxon>
        <taxon>Strongyloidoidea</taxon>
        <taxon>Alloionematidae</taxon>
        <taxon>Rhabditophanes</taxon>
    </lineage>
</organism>
<proteinExistence type="predicted"/>
<dbReference type="Proteomes" id="UP000095286">
    <property type="component" value="Unplaced"/>
</dbReference>
<dbReference type="WBParaSite" id="RSKR_0000334000.1">
    <property type="protein sequence ID" value="RSKR_0000334000.1"/>
    <property type="gene ID" value="RSKR_0000334000"/>
</dbReference>
<reference evidence="2" key="1">
    <citation type="submission" date="2016-11" db="UniProtKB">
        <authorList>
            <consortium name="WormBaseParasite"/>
        </authorList>
    </citation>
    <scope>IDENTIFICATION</scope>
    <source>
        <strain evidence="2">KR3021</strain>
    </source>
</reference>
<sequence length="130" mass="15270">MEDTIEDNIYIDELNRLKLINSDVAESSMILKHESGEFLYKVETFISSASHLISVMKDLGRTVDLTRLRALDTRNALMNISNEKSNEEQQIKILIRERQMKVERLKDELESLRDNEKQQREFIQKLQSSV</sequence>
<name>A0AC35TRL0_9BILA</name>